<evidence type="ECO:0000259" key="1">
    <source>
        <dbReference type="Pfam" id="PF23019"/>
    </source>
</evidence>
<name>A0A9X0L493_SOLP1</name>
<evidence type="ECO:0000313" key="3">
    <source>
        <dbReference type="Proteomes" id="UP000054223"/>
    </source>
</evidence>
<dbReference type="AlphaFoldDB" id="A0A9X0L493"/>
<proteinExistence type="predicted"/>
<keyword evidence="3" id="KW-1185">Reference proteome</keyword>
<dbReference type="Pfam" id="PF23019">
    <property type="entry name" value="DUF7033"/>
    <property type="match status" value="1"/>
</dbReference>
<dbReference type="EMBL" id="LNAL01000007">
    <property type="protein sequence ID" value="KUG07391.1"/>
    <property type="molecule type" value="Genomic_DNA"/>
</dbReference>
<accession>A0A9X0L493</accession>
<dbReference type="OrthoDB" id="5573484at2"/>
<reference evidence="2 3" key="1">
    <citation type="submission" date="2015-11" db="EMBL/GenBank/DDBJ databases">
        <title>Solirubrum puertoriconensis gen. nov. an environmental bacteria isolated in Puerto Rico.</title>
        <authorList>
            <person name="Cuebas-Irizarry M.F."/>
            <person name="Montalvo-Rodriguez R."/>
        </authorList>
    </citation>
    <scope>NUCLEOTIDE SEQUENCE [LARGE SCALE GENOMIC DNA]</scope>
    <source>
        <strain evidence="2 3">MC1A</strain>
    </source>
</reference>
<dbReference type="GO" id="GO:0005975">
    <property type="term" value="P:carbohydrate metabolic process"/>
    <property type="evidence" value="ECO:0007669"/>
    <property type="project" value="InterPro"/>
</dbReference>
<dbReference type="InterPro" id="IPR011330">
    <property type="entry name" value="Glyco_hydro/deAcase_b/a-brl"/>
</dbReference>
<gene>
    <name evidence="2" type="ORF">ASU33_13630</name>
</gene>
<dbReference type="RefSeq" id="WP_059071016.1">
    <property type="nucleotide sequence ID" value="NZ_LNAL01000007.1"/>
</dbReference>
<protein>
    <recommendedName>
        <fullName evidence="1">DUF7033 domain-containing protein</fullName>
    </recommendedName>
</protein>
<feature type="domain" description="DUF7033" evidence="1">
    <location>
        <begin position="104"/>
        <end position="192"/>
    </location>
</feature>
<comment type="caution">
    <text evidence="2">The sequence shown here is derived from an EMBL/GenBank/DDBJ whole genome shotgun (WGS) entry which is preliminary data.</text>
</comment>
<dbReference type="Gene3D" id="3.20.20.370">
    <property type="entry name" value="Glycoside hydrolase/deacetylase"/>
    <property type="match status" value="1"/>
</dbReference>
<organism evidence="2 3">
    <name type="scientific">Solirubrum puertoriconensis</name>
    <dbReference type="NCBI Taxonomy" id="1751427"/>
    <lineage>
        <taxon>Bacteria</taxon>
        <taxon>Pseudomonadati</taxon>
        <taxon>Bacteroidota</taxon>
        <taxon>Cytophagia</taxon>
        <taxon>Cytophagales</taxon>
    </lineage>
</organism>
<dbReference type="SUPFAM" id="SSF88713">
    <property type="entry name" value="Glycoside hydrolase/deacetylase"/>
    <property type="match status" value="1"/>
</dbReference>
<evidence type="ECO:0000313" key="2">
    <source>
        <dbReference type="EMBL" id="KUG07391.1"/>
    </source>
</evidence>
<dbReference type="InterPro" id="IPR054297">
    <property type="entry name" value="DUF7033"/>
</dbReference>
<dbReference type="Proteomes" id="UP000054223">
    <property type="component" value="Unassembled WGS sequence"/>
</dbReference>
<sequence>MPTATSPLPTQPVAARESQQNMLAYVLRHFWSAYDAEPLPIGYGGLYPEAAVQVVAQQTGFFGQATPYPPEPVWREWAGRKLPFFFQPKLAAELLTLAPGRATIHADVVANAFYLLSGWQEYFSPERDHHGRFPYRASVQLRYGFVAVPVVNYYFDLLRTAVEHVLGYTLPRRPWPHQAPFACWITHDVDNCRSGWKAEGKKALKAGKVGTFMSLLTRRLGGRDAWDNLDTVQREVAVHGQTSTFFMLGNAKPAPNGTPNADYDVRHPRYQRCLQRLRSGGAEIGVHGSIGTSASPEALQREIEQLPPPIRGNRFHYLSWEPQRTPAVLDEVGVQFDTTLGFAEHFGFRHSYCLPFWPHNFATGGCHGFLEIPLNLMDATLHHPNYLQLGPDDILPAVRPMLAEIEHFGGVFTLLWHNENFSRRNQLNGPRQFHALVRYLRSRHAAFVVGSDVLTRFAPTSA</sequence>